<evidence type="ECO:0000313" key="2">
    <source>
        <dbReference type="EMBL" id="MBC8575852.1"/>
    </source>
</evidence>
<keyword evidence="1" id="KW-0472">Membrane</keyword>
<protein>
    <submittedName>
        <fullName evidence="2">Uncharacterized protein</fullName>
    </submittedName>
</protein>
<evidence type="ECO:0000313" key="3">
    <source>
        <dbReference type="Proteomes" id="UP000658131"/>
    </source>
</evidence>
<name>A0ABR7NHH0_9FIRM</name>
<keyword evidence="1" id="KW-1133">Transmembrane helix</keyword>
<gene>
    <name evidence="2" type="ORF">H8717_05425</name>
</gene>
<dbReference type="EMBL" id="JACRTB010000007">
    <property type="protein sequence ID" value="MBC8575852.1"/>
    <property type="molecule type" value="Genomic_DNA"/>
</dbReference>
<accession>A0ABR7NHH0</accession>
<proteinExistence type="predicted"/>
<sequence length="122" mass="13637">MGTLSKISTATGILVMLIPAAVHIIWPPSAVCIEVCGLALVCLESWRGCWRNPRAAARPLEEAEPMPRAKRPLPDVTCCHCGGVIHEDDRADALFSRCKTRPAKEVWIHKTCWKKELQAWKH</sequence>
<comment type="caution">
    <text evidence="2">The sequence shown here is derived from an EMBL/GenBank/DDBJ whole genome shotgun (WGS) entry which is preliminary data.</text>
</comment>
<feature type="transmembrane region" description="Helical" evidence="1">
    <location>
        <begin position="7"/>
        <end position="26"/>
    </location>
</feature>
<dbReference type="Proteomes" id="UP000658131">
    <property type="component" value="Unassembled WGS sequence"/>
</dbReference>
<organism evidence="2 3">
    <name type="scientific">Yanshouia hominis</name>
    <dbReference type="NCBI Taxonomy" id="2763673"/>
    <lineage>
        <taxon>Bacteria</taxon>
        <taxon>Bacillati</taxon>
        <taxon>Bacillota</taxon>
        <taxon>Clostridia</taxon>
        <taxon>Eubacteriales</taxon>
        <taxon>Oscillospiraceae</taxon>
        <taxon>Yanshouia</taxon>
    </lineage>
</organism>
<keyword evidence="3" id="KW-1185">Reference proteome</keyword>
<dbReference type="RefSeq" id="WP_262399422.1">
    <property type="nucleotide sequence ID" value="NZ_JACRTB010000007.1"/>
</dbReference>
<reference evidence="2 3" key="1">
    <citation type="submission" date="2020-08" db="EMBL/GenBank/DDBJ databases">
        <title>Genome public.</title>
        <authorList>
            <person name="Liu C."/>
            <person name="Sun Q."/>
        </authorList>
    </citation>
    <scope>NUCLEOTIDE SEQUENCE [LARGE SCALE GENOMIC DNA]</scope>
    <source>
        <strain evidence="2 3">BX1</strain>
    </source>
</reference>
<keyword evidence="1" id="KW-0812">Transmembrane</keyword>
<evidence type="ECO:0000256" key="1">
    <source>
        <dbReference type="SAM" id="Phobius"/>
    </source>
</evidence>